<dbReference type="PANTHER" id="PTHR11986:SF79">
    <property type="entry name" value="ACETYLORNITHINE AMINOTRANSFERASE, MITOCHONDRIAL"/>
    <property type="match status" value="1"/>
</dbReference>
<dbReference type="InterPro" id="IPR015422">
    <property type="entry name" value="PyrdxlP-dep_Trfase_small"/>
</dbReference>
<feature type="binding site" evidence="5">
    <location>
        <position position="122"/>
    </location>
    <ligand>
        <name>pyridoxal 5'-phosphate</name>
        <dbReference type="ChEBI" id="CHEBI:597326"/>
    </ligand>
</feature>
<evidence type="ECO:0000256" key="2">
    <source>
        <dbReference type="ARBA" id="ARBA00022605"/>
    </source>
</evidence>
<sequence length="385" mass="41965">MSALFPTYARWGIHPVKGQGAELVDASGTTYLDFVAGIAVCNLGHCHPKVNQALKDQVDKLWHVSNLFEIEQQEKVAKCLTDNSVADYAFFCNSGAEANEAAIKLARKATGKHKIVSFQKSFHGRTLGSMSATGQEKVHEGYGPLLPEFTYLPFNDEEALTKTMSEDVAAIMVEVIQGEGGVVPMTPSFARHIRSICEKYNCLLIIDEVQTGIGRTGTLFAYEQYDLVPDIITLAKGLGNGFPVGALLGQESLVDYFQPGSHGSTFGGNPLAMAAVNAVLEEVTNDSFLQSIKEKGEWLIKQLIELSNELDEIVEVRGMGLMIGIECKHEVGPMIASLREKHLLVLQAGPNVMRLLPPLIVKEEQLKQALQLITNVLKANATVVK</sequence>
<dbReference type="NCBIfam" id="NF002797">
    <property type="entry name" value="PRK02936.1"/>
    <property type="match status" value="1"/>
</dbReference>
<dbReference type="InterPro" id="IPR015424">
    <property type="entry name" value="PyrdxlP-dep_Trfase"/>
</dbReference>
<dbReference type="InterPro" id="IPR049704">
    <property type="entry name" value="Aminotrans_3_PPA_site"/>
</dbReference>
<comment type="subcellular location">
    <subcellularLocation>
        <location evidence="5">Cytoplasm</location>
    </subcellularLocation>
</comment>
<dbReference type="PIRSF" id="PIRSF000521">
    <property type="entry name" value="Transaminase_4ab_Lys_Orn"/>
    <property type="match status" value="1"/>
</dbReference>
<keyword evidence="4 5" id="KW-0663">Pyridoxal phosphate</keyword>
<dbReference type="PANTHER" id="PTHR11986">
    <property type="entry name" value="AMINOTRANSFERASE CLASS III"/>
    <property type="match status" value="1"/>
</dbReference>
<dbReference type="Gene3D" id="3.90.1150.10">
    <property type="entry name" value="Aspartate Aminotransferase, domain 1"/>
    <property type="match status" value="1"/>
</dbReference>
<dbReference type="AlphaFoldDB" id="A0AB39BS98"/>
<comment type="catalytic activity">
    <reaction evidence="5">
        <text>N(2)-acetyl-L-ornithine + 2-oxoglutarate = N-acetyl-L-glutamate 5-semialdehyde + L-glutamate</text>
        <dbReference type="Rhea" id="RHEA:18049"/>
        <dbReference type="ChEBI" id="CHEBI:16810"/>
        <dbReference type="ChEBI" id="CHEBI:29123"/>
        <dbReference type="ChEBI" id="CHEBI:29985"/>
        <dbReference type="ChEBI" id="CHEBI:57805"/>
        <dbReference type="EC" id="2.6.1.11"/>
    </reaction>
</comment>
<dbReference type="GO" id="GO:0042802">
    <property type="term" value="F:identical protein binding"/>
    <property type="evidence" value="ECO:0007669"/>
    <property type="project" value="TreeGrafter"/>
</dbReference>
<dbReference type="EMBL" id="CP162551">
    <property type="protein sequence ID" value="XDI36294.1"/>
    <property type="molecule type" value="Genomic_DNA"/>
</dbReference>
<evidence type="ECO:0000313" key="6">
    <source>
        <dbReference type="EMBL" id="XDI36294.1"/>
    </source>
</evidence>
<dbReference type="PROSITE" id="PS00600">
    <property type="entry name" value="AA_TRANSFER_CLASS_3"/>
    <property type="match status" value="1"/>
</dbReference>
<reference evidence="6" key="1">
    <citation type="submission" date="2024-07" db="EMBL/GenBank/DDBJ databases">
        <title>Identification and characteristics of an arsenic-resistant bacterial isolate, which belongs to a novel species.</title>
        <authorList>
            <person name="Juszczyk A."/>
            <person name="Kowalczyk A."/>
            <person name="Was K."/>
            <person name="Kosowicz W."/>
            <person name="Budzyn A."/>
            <person name="Latowski D."/>
        </authorList>
    </citation>
    <scope>NUCLEOTIDE SEQUENCE</scope>
    <source>
        <strain evidence="6">As8PL</strain>
    </source>
</reference>
<dbReference type="FunFam" id="3.40.640.10:FF:000004">
    <property type="entry name" value="Acetylornithine aminotransferase"/>
    <property type="match status" value="1"/>
</dbReference>
<dbReference type="HAMAP" id="MF_01107">
    <property type="entry name" value="ArgD_aminotrans_3"/>
    <property type="match status" value="1"/>
</dbReference>
<evidence type="ECO:0000256" key="4">
    <source>
        <dbReference type="ARBA" id="ARBA00022898"/>
    </source>
</evidence>
<comment type="miscellaneous">
    <text evidence="5">May also have succinyldiaminopimelate aminotransferase activity, thus carrying out the corresponding step in lysine biosynthesis.</text>
</comment>
<dbReference type="SUPFAM" id="SSF53383">
    <property type="entry name" value="PLP-dependent transferases"/>
    <property type="match status" value="1"/>
</dbReference>
<feature type="binding site" evidence="5">
    <location>
        <begin position="95"/>
        <end position="96"/>
    </location>
    <ligand>
        <name>pyridoxal 5'-phosphate</name>
        <dbReference type="ChEBI" id="CHEBI:597326"/>
    </ligand>
</feature>
<keyword evidence="5" id="KW-0055">Arginine biosynthesis</keyword>
<dbReference type="InterPro" id="IPR015421">
    <property type="entry name" value="PyrdxlP-dep_Trfase_major"/>
</dbReference>
<name>A0AB39BS98_9BACI</name>
<dbReference type="Pfam" id="PF00202">
    <property type="entry name" value="Aminotran_3"/>
    <property type="match status" value="1"/>
</dbReference>
<dbReference type="InterPro" id="IPR050103">
    <property type="entry name" value="Class-III_PLP-dep_AT"/>
</dbReference>
<keyword evidence="5" id="KW-0963">Cytoplasm</keyword>
<dbReference type="RefSeq" id="WP_368503757.1">
    <property type="nucleotide sequence ID" value="NZ_CP162551.1"/>
</dbReference>
<proteinExistence type="inferred from homology"/>
<dbReference type="InterPro" id="IPR005814">
    <property type="entry name" value="Aminotrans_3"/>
</dbReference>
<comment type="subunit">
    <text evidence="5">Homodimer.</text>
</comment>
<feature type="binding site" evidence="5">
    <location>
        <begin position="207"/>
        <end position="210"/>
    </location>
    <ligand>
        <name>pyridoxal 5'-phosphate</name>
        <dbReference type="ChEBI" id="CHEBI:597326"/>
    </ligand>
</feature>
<dbReference type="InterPro" id="IPR004636">
    <property type="entry name" value="AcOrn/SuccOrn_fam"/>
</dbReference>
<dbReference type="Gene3D" id="3.40.640.10">
    <property type="entry name" value="Type I PLP-dependent aspartate aminotransferase-like (Major domain)"/>
    <property type="match status" value="1"/>
</dbReference>
<keyword evidence="2 5" id="KW-0028">Amino-acid biosynthesis</keyword>
<dbReference type="NCBIfam" id="NF002325">
    <property type="entry name" value="PRK01278.1"/>
    <property type="match status" value="1"/>
</dbReference>
<comment type="pathway">
    <text evidence="5">Amino-acid biosynthesis; L-arginine biosynthesis; N(2)-acetyl-L-ornithine from L-glutamate: step 4/4.</text>
</comment>
<dbReference type="GO" id="GO:0030170">
    <property type="term" value="F:pyridoxal phosphate binding"/>
    <property type="evidence" value="ECO:0007669"/>
    <property type="project" value="InterPro"/>
</dbReference>
<gene>
    <name evidence="5" type="primary">argD</name>
    <name evidence="6" type="ORF">AB3N04_16545</name>
</gene>
<dbReference type="EC" id="2.6.1.11" evidence="5"/>
<dbReference type="GO" id="GO:0006526">
    <property type="term" value="P:L-arginine biosynthetic process"/>
    <property type="evidence" value="ECO:0007669"/>
    <property type="project" value="UniProtKB-UniRule"/>
</dbReference>
<keyword evidence="1 5" id="KW-0032">Aminotransferase</keyword>
<feature type="binding site" evidence="5">
    <location>
        <position position="265"/>
    </location>
    <ligand>
        <name>pyridoxal 5'-phosphate</name>
        <dbReference type="ChEBI" id="CHEBI:597326"/>
    </ligand>
</feature>
<dbReference type="GO" id="GO:0005737">
    <property type="term" value="C:cytoplasm"/>
    <property type="evidence" value="ECO:0007669"/>
    <property type="project" value="UniProtKB-SubCell"/>
</dbReference>
<evidence type="ECO:0000256" key="5">
    <source>
        <dbReference type="HAMAP-Rule" id="MF_01107"/>
    </source>
</evidence>
<comment type="similarity">
    <text evidence="5">Belongs to the class-III pyridoxal-phosphate-dependent aminotransferase family. ArgD subfamily.</text>
</comment>
<evidence type="ECO:0000256" key="1">
    <source>
        <dbReference type="ARBA" id="ARBA00022576"/>
    </source>
</evidence>
<protein>
    <recommendedName>
        <fullName evidence="5">Acetylornithine aminotransferase</fullName>
        <shortName evidence="5">ACOAT</shortName>
        <ecNumber evidence="5">2.6.1.11</ecNumber>
    </recommendedName>
</protein>
<feature type="binding site" evidence="5">
    <location>
        <position position="125"/>
    </location>
    <ligand>
        <name>N(2)-acetyl-L-ornithine</name>
        <dbReference type="ChEBI" id="CHEBI:57805"/>
    </ligand>
</feature>
<comment type="cofactor">
    <cofactor evidence="5">
        <name>pyridoxal 5'-phosphate</name>
        <dbReference type="ChEBI" id="CHEBI:597326"/>
    </cofactor>
    <text evidence="5">Binds 1 pyridoxal phosphate per subunit.</text>
</comment>
<keyword evidence="3 5" id="KW-0808">Transferase</keyword>
<organism evidence="6">
    <name type="scientific">Alkalihalophilus sp. As8PL</name>
    <dbReference type="NCBI Taxonomy" id="3237103"/>
    <lineage>
        <taxon>Bacteria</taxon>
        <taxon>Bacillati</taxon>
        <taxon>Bacillota</taxon>
        <taxon>Bacilli</taxon>
        <taxon>Bacillales</taxon>
        <taxon>Bacillaceae</taxon>
        <taxon>Alkalihalophilus</taxon>
    </lineage>
</organism>
<feature type="modified residue" description="N6-(pyridoxal phosphate)lysine" evidence="5">
    <location>
        <position position="236"/>
    </location>
</feature>
<evidence type="ECO:0000256" key="3">
    <source>
        <dbReference type="ARBA" id="ARBA00022679"/>
    </source>
</evidence>
<dbReference type="CDD" id="cd00610">
    <property type="entry name" value="OAT_like"/>
    <property type="match status" value="1"/>
</dbReference>
<feature type="binding site" evidence="5">
    <location>
        <position position="264"/>
    </location>
    <ligand>
        <name>N(2)-acetyl-L-ornithine</name>
        <dbReference type="ChEBI" id="CHEBI:57805"/>
    </ligand>
</feature>
<dbReference type="GO" id="GO:0003992">
    <property type="term" value="F:N2-acetyl-L-ornithine:2-oxoglutarate 5-aminotransferase activity"/>
    <property type="evidence" value="ECO:0007669"/>
    <property type="project" value="UniProtKB-UniRule"/>
</dbReference>
<dbReference type="NCBIfam" id="TIGR00707">
    <property type="entry name" value="argD"/>
    <property type="match status" value="1"/>
</dbReference>
<accession>A0AB39BS98</accession>